<sequence length="221" mass="23304">MAFLPLTQPRVMMVPCRLSLAGFFMKQFLGALPLVLSILSSPALAQSTTARDPSPQGPGKGEVISAVEQINIAPGQAKLIKFNRMIGDIQTSVNNVVRSSVLGDKFLMSVTGVSAGATDLIVVNQYGDVMYIGHITVSPGLEAEGDAPHIVRMYGWAEPKKGSANFGTILNITNGDSKGTSGEPTANFVEMYCTSTGCGQPISRGNQGAGTDTVDPQKERQ</sequence>
<evidence type="ECO:0000313" key="5">
    <source>
        <dbReference type="Proteomes" id="UP000436468"/>
    </source>
</evidence>
<evidence type="ECO:0000313" key="4">
    <source>
        <dbReference type="EMBL" id="MVT69445.1"/>
    </source>
</evidence>
<proteinExistence type="predicted"/>
<name>A0A844SVK5_9BRAD</name>
<protein>
    <recommendedName>
        <fullName evidence="3">Pilus formation protein N-terminal domain-containing protein</fullName>
    </recommendedName>
</protein>
<dbReference type="Proteomes" id="UP000436468">
    <property type="component" value="Unassembled WGS sequence"/>
</dbReference>
<feature type="chain" id="PRO_5032879279" description="Pilus formation protein N-terminal domain-containing protein" evidence="2">
    <location>
        <begin position="46"/>
        <end position="221"/>
    </location>
</feature>
<reference evidence="4 5" key="1">
    <citation type="submission" date="2019-12" db="EMBL/GenBank/DDBJ databases">
        <title>Draft genome sequences Bradyrhizobium cajani AMBPC1010, Bradyrhizobium pachyrhizi AMBPC1040 and Bradyrhizobium yuanmingense ALSPC3051, three plant growth promoting strains isolated from nodules of Cajanus cajan L. in Dominican Republic.</title>
        <authorList>
            <person name="Flores-Felix J.D."/>
            <person name="Araujo J."/>
            <person name="Diaz-Alcantara C."/>
            <person name="Gonzalez-Andres F."/>
            <person name="Velazquez E."/>
        </authorList>
    </citation>
    <scope>NUCLEOTIDE SEQUENCE [LARGE SCALE GENOMIC DNA]</scope>
    <source>
        <strain evidence="4 5">1040</strain>
    </source>
</reference>
<feature type="signal peptide" evidence="2">
    <location>
        <begin position="1"/>
        <end position="45"/>
    </location>
</feature>
<evidence type="ECO:0000256" key="1">
    <source>
        <dbReference type="SAM" id="MobiDB-lite"/>
    </source>
</evidence>
<keyword evidence="5" id="KW-1185">Reference proteome</keyword>
<comment type="caution">
    <text evidence="4">The sequence shown here is derived from an EMBL/GenBank/DDBJ whole genome shotgun (WGS) entry which is preliminary data.</text>
</comment>
<evidence type="ECO:0000256" key="2">
    <source>
        <dbReference type="SAM" id="SignalP"/>
    </source>
</evidence>
<gene>
    <name evidence="4" type="ORF">GPL21_30570</name>
</gene>
<keyword evidence="2" id="KW-0732">Signal</keyword>
<feature type="region of interest" description="Disordered" evidence="1">
    <location>
        <begin position="200"/>
        <end position="221"/>
    </location>
</feature>
<accession>A0A844SVK5</accession>
<organism evidence="4 5">
    <name type="scientific">Bradyrhizobium pachyrhizi</name>
    <dbReference type="NCBI Taxonomy" id="280333"/>
    <lineage>
        <taxon>Bacteria</taxon>
        <taxon>Pseudomonadati</taxon>
        <taxon>Pseudomonadota</taxon>
        <taxon>Alphaproteobacteria</taxon>
        <taxon>Hyphomicrobiales</taxon>
        <taxon>Nitrobacteraceae</taxon>
        <taxon>Bradyrhizobium</taxon>
    </lineage>
</organism>
<dbReference type="Pfam" id="PF13629">
    <property type="entry name" value="T2SS-T3SS_pil_N"/>
    <property type="match status" value="1"/>
</dbReference>
<dbReference type="AlphaFoldDB" id="A0A844SVK5"/>
<dbReference type="InterPro" id="IPR032789">
    <property type="entry name" value="T2SS-T3SS_pil_N"/>
</dbReference>
<evidence type="ECO:0000259" key="3">
    <source>
        <dbReference type="Pfam" id="PF13629"/>
    </source>
</evidence>
<feature type="compositionally biased region" description="Polar residues" evidence="1">
    <location>
        <begin position="200"/>
        <end position="210"/>
    </location>
</feature>
<dbReference type="EMBL" id="WQNF01000029">
    <property type="protein sequence ID" value="MVT69445.1"/>
    <property type="molecule type" value="Genomic_DNA"/>
</dbReference>
<feature type="domain" description="Pilus formation protein N-terminal" evidence="3">
    <location>
        <begin position="68"/>
        <end position="137"/>
    </location>
</feature>